<dbReference type="PANTHER" id="PTHR33710:SF77">
    <property type="entry name" value="DNASE I-LIKE SUPERFAMILY PROTEIN"/>
    <property type="match status" value="1"/>
</dbReference>
<keyword evidence="2" id="KW-0808">Transferase</keyword>
<reference evidence="3" key="1">
    <citation type="journal article" date="2019" name="Plant Biotechnol. J.">
        <title>Genome sequencing of the Australian wild diploid species Gossypium australe highlights disease resistance and delayed gland morphogenesis.</title>
        <authorList>
            <person name="Cai Y."/>
            <person name="Cai X."/>
            <person name="Wang Q."/>
            <person name="Wang P."/>
            <person name="Zhang Y."/>
            <person name="Cai C."/>
            <person name="Xu Y."/>
            <person name="Wang K."/>
            <person name="Zhou Z."/>
            <person name="Wang C."/>
            <person name="Geng S."/>
            <person name="Li B."/>
            <person name="Dong Q."/>
            <person name="Hou Y."/>
            <person name="Wang H."/>
            <person name="Ai P."/>
            <person name="Liu Z."/>
            <person name="Yi F."/>
            <person name="Sun M."/>
            <person name="An G."/>
            <person name="Cheng J."/>
            <person name="Zhang Y."/>
            <person name="Shi Q."/>
            <person name="Xie Y."/>
            <person name="Shi X."/>
            <person name="Chang Y."/>
            <person name="Huang F."/>
            <person name="Chen Y."/>
            <person name="Hong S."/>
            <person name="Mi L."/>
            <person name="Sun Q."/>
            <person name="Zhang L."/>
            <person name="Zhou B."/>
            <person name="Peng R."/>
            <person name="Zhang X."/>
            <person name="Liu F."/>
        </authorList>
    </citation>
    <scope>NUCLEOTIDE SEQUENCE [LARGE SCALE GENOMIC DNA]</scope>
    <source>
        <strain evidence="3">cv. PA1801</strain>
    </source>
</reference>
<dbReference type="Proteomes" id="UP000325315">
    <property type="component" value="Unassembled WGS sequence"/>
</dbReference>
<keyword evidence="3" id="KW-1185">Reference proteome</keyword>
<keyword evidence="2" id="KW-0695">RNA-directed DNA polymerase</keyword>
<accession>A0A5B6UZN4</accession>
<feature type="region of interest" description="Disordered" evidence="1">
    <location>
        <begin position="1"/>
        <end position="27"/>
    </location>
</feature>
<comment type="caution">
    <text evidence="2">The sequence shown here is derived from an EMBL/GenBank/DDBJ whole genome shotgun (WGS) entry which is preliminary data.</text>
</comment>
<name>A0A5B6UZN4_9ROSI</name>
<keyword evidence="2" id="KW-0548">Nucleotidyltransferase</keyword>
<protein>
    <submittedName>
        <fullName evidence="2">Reverse transcriptase</fullName>
    </submittedName>
</protein>
<organism evidence="2 3">
    <name type="scientific">Gossypium australe</name>
    <dbReference type="NCBI Taxonomy" id="47621"/>
    <lineage>
        <taxon>Eukaryota</taxon>
        <taxon>Viridiplantae</taxon>
        <taxon>Streptophyta</taxon>
        <taxon>Embryophyta</taxon>
        <taxon>Tracheophyta</taxon>
        <taxon>Spermatophyta</taxon>
        <taxon>Magnoliopsida</taxon>
        <taxon>eudicotyledons</taxon>
        <taxon>Gunneridae</taxon>
        <taxon>Pentapetalae</taxon>
        <taxon>rosids</taxon>
        <taxon>malvids</taxon>
        <taxon>Malvales</taxon>
        <taxon>Malvaceae</taxon>
        <taxon>Malvoideae</taxon>
        <taxon>Gossypium</taxon>
    </lineage>
</organism>
<dbReference type="Gene3D" id="3.60.10.10">
    <property type="entry name" value="Endonuclease/exonuclease/phosphatase"/>
    <property type="match status" value="1"/>
</dbReference>
<sequence>MGSKPFSSRDAVINSNPLNNHLNNKWENDNTDLMDGDIRKGDGENLDGLVGMVPVRQVIQEMVDRLEVEGRAVDTREGNTKLDDSEQILGRPSGVVYQGESAGHPNFGRIVKEYLRKFIHVKLKFDDVIDWVFFTSVYRSPHRNLRKELWYGLSYIAKNINLSWLIARDFNTLLDEDEKKCGSNRVVASCPAFQQVCSVCELKDLRFKCSKFTWNKGNIFERLDRALCNSRWELMFPNTAVFNILRIKFDHCPLSILFGSKIRTNSPCPFRFLSVELEGIMDLEESLCRQKARSDWLTLGDRNTNYFHCKTYLRRHFNEIKALKLSDGEWCYDEEMLKAKTILFFKRLVKRVFEGDNIESFLNKTLIVLNPKVIVNRLKPIMPSLIAANQTNFVEGRNIMDNMIIDQKAIKLAVTESTWKPIQLGRGGPPISLLFFADDLILFGEASVCDKIDHIVRSFVWGFTRDARKWNWSSLQWYVGKNVLDYMAVCLPLCEMVGRDICMWQFHRVGKFPVKAAYNSFVRRDDRAMTIFGVEFGKLIYHQESSIFFGMGKGSLGVNQDSTGNWLEGLRKYIGRGSALKSKLWVILTGLEVARLQNYSRIIVESDCLDAIEMILGNSMNTSLMTLIGKIMEAKR</sequence>
<dbReference type="OrthoDB" id="1002282at2759"/>
<dbReference type="InterPro" id="IPR044730">
    <property type="entry name" value="RNase_H-like_dom_plant"/>
</dbReference>
<dbReference type="GO" id="GO:0003964">
    <property type="term" value="F:RNA-directed DNA polymerase activity"/>
    <property type="evidence" value="ECO:0007669"/>
    <property type="project" value="UniProtKB-KW"/>
</dbReference>
<gene>
    <name evidence="2" type="ORF">EPI10_027633</name>
</gene>
<dbReference type="PANTHER" id="PTHR33710">
    <property type="entry name" value="BNAC02G09200D PROTEIN"/>
    <property type="match status" value="1"/>
</dbReference>
<proteinExistence type="predicted"/>
<feature type="compositionally biased region" description="Low complexity" evidence="1">
    <location>
        <begin position="14"/>
        <end position="25"/>
    </location>
</feature>
<dbReference type="EMBL" id="SMMG02000009">
    <property type="protein sequence ID" value="KAA3461025.1"/>
    <property type="molecule type" value="Genomic_DNA"/>
</dbReference>
<dbReference type="CDD" id="cd06222">
    <property type="entry name" value="RNase_H_like"/>
    <property type="match status" value="1"/>
</dbReference>
<evidence type="ECO:0000256" key="1">
    <source>
        <dbReference type="SAM" id="MobiDB-lite"/>
    </source>
</evidence>
<dbReference type="AlphaFoldDB" id="A0A5B6UZN4"/>
<dbReference type="InterPro" id="IPR036691">
    <property type="entry name" value="Endo/exonu/phosph_ase_sf"/>
</dbReference>
<evidence type="ECO:0000313" key="2">
    <source>
        <dbReference type="EMBL" id="KAA3461025.1"/>
    </source>
</evidence>
<dbReference type="SUPFAM" id="SSF56219">
    <property type="entry name" value="DNase I-like"/>
    <property type="match status" value="1"/>
</dbReference>
<evidence type="ECO:0000313" key="3">
    <source>
        <dbReference type="Proteomes" id="UP000325315"/>
    </source>
</evidence>